<feature type="compositionally biased region" description="Basic and acidic residues" evidence="11">
    <location>
        <begin position="136"/>
        <end position="147"/>
    </location>
</feature>
<organism evidence="13">
    <name type="scientific">Brassica napus</name>
    <name type="common">Rape</name>
    <dbReference type="NCBI Taxonomy" id="3708"/>
    <lineage>
        <taxon>Eukaryota</taxon>
        <taxon>Viridiplantae</taxon>
        <taxon>Streptophyta</taxon>
        <taxon>Embryophyta</taxon>
        <taxon>Tracheophyta</taxon>
        <taxon>Spermatophyta</taxon>
        <taxon>Magnoliopsida</taxon>
        <taxon>eudicotyledons</taxon>
        <taxon>Gunneridae</taxon>
        <taxon>Pentapetalae</taxon>
        <taxon>rosids</taxon>
        <taxon>malvids</taxon>
        <taxon>Brassicales</taxon>
        <taxon>Brassicaceae</taxon>
        <taxon>Brassiceae</taxon>
        <taxon>Brassica</taxon>
    </lineage>
</organism>
<dbReference type="FunFam" id="3.40.47.10:FF:000007">
    <property type="entry name" value="acetyl-CoA acetyltransferase, mitochondrial"/>
    <property type="match status" value="1"/>
</dbReference>
<evidence type="ECO:0000256" key="8">
    <source>
        <dbReference type="ARBA" id="ARBA00023315"/>
    </source>
</evidence>
<keyword evidence="8" id="KW-0012">Acyltransferase</keyword>
<dbReference type="PANTHER" id="PTHR18919:SF161">
    <property type="entry name" value="ACETYL-COA ACETYLTRANSFERASE 2"/>
    <property type="match status" value="1"/>
</dbReference>
<dbReference type="InterPro" id="IPR020615">
    <property type="entry name" value="Thiolase_acyl_enz_int_AS"/>
</dbReference>
<evidence type="ECO:0000256" key="4">
    <source>
        <dbReference type="ARBA" id="ARBA00022723"/>
    </source>
</evidence>
<evidence type="ECO:0000256" key="5">
    <source>
        <dbReference type="ARBA" id="ARBA00022771"/>
    </source>
</evidence>
<dbReference type="PROSITE" id="PS00098">
    <property type="entry name" value="THIOLASE_1"/>
    <property type="match status" value="1"/>
</dbReference>
<comment type="subcellular location">
    <subcellularLocation>
        <location evidence="1">Peroxisome</location>
    </subcellularLocation>
</comment>
<dbReference type="Gene3D" id="3.40.47.10">
    <property type="match status" value="1"/>
</dbReference>
<evidence type="ECO:0000313" key="13">
    <source>
        <dbReference type="EMBL" id="CAF2009545.1"/>
    </source>
</evidence>
<dbReference type="AlphaFoldDB" id="A0A816MNH6"/>
<dbReference type="SUPFAM" id="SSF53901">
    <property type="entry name" value="Thiolase-like"/>
    <property type="match status" value="2"/>
</dbReference>
<accession>A0A816MNH6</accession>
<reference evidence="13" key="1">
    <citation type="submission" date="2021-01" db="EMBL/GenBank/DDBJ databases">
        <authorList>
            <consortium name="Genoscope - CEA"/>
            <person name="William W."/>
        </authorList>
    </citation>
    <scope>NUCLEOTIDE SEQUENCE</scope>
</reference>
<dbReference type="InterPro" id="IPR000315">
    <property type="entry name" value="Znf_B-box"/>
</dbReference>
<protein>
    <submittedName>
        <fullName evidence="13">(rape) hypothetical protein</fullName>
    </submittedName>
</protein>
<keyword evidence="3" id="KW-0808">Transferase</keyword>
<comment type="catalytic activity">
    <reaction evidence="9">
        <text>2 acetyl-CoA = acetoacetyl-CoA + CoA</text>
        <dbReference type="Rhea" id="RHEA:21036"/>
        <dbReference type="ChEBI" id="CHEBI:57286"/>
        <dbReference type="ChEBI" id="CHEBI:57287"/>
        <dbReference type="ChEBI" id="CHEBI:57288"/>
        <dbReference type="EC" id="2.3.1.9"/>
    </reaction>
    <physiologicalReaction direction="left-to-right" evidence="9">
        <dbReference type="Rhea" id="RHEA:21037"/>
    </physiologicalReaction>
</comment>
<dbReference type="EMBL" id="HG994371">
    <property type="protein sequence ID" value="CAF2009545.1"/>
    <property type="molecule type" value="Genomic_DNA"/>
</dbReference>
<evidence type="ECO:0000256" key="11">
    <source>
        <dbReference type="SAM" id="MobiDB-lite"/>
    </source>
</evidence>
<keyword evidence="4" id="KW-0479">Metal-binding</keyword>
<dbReference type="PROSITE" id="PS00099">
    <property type="entry name" value="THIOLASE_3"/>
    <property type="match status" value="1"/>
</dbReference>
<feature type="domain" description="B box-type" evidence="12">
    <location>
        <begin position="1"/>
        <end position="47"/>
    </location>
</feature>
<evidence type="ECO:0000256" key="6">
    <source>
        <dbReference type="ARBA" id="ARBA00022833"/>
    </source>
</evidence>
<dbReference type="InterPro" id="IPR049808">
    <property type="entry name" value="CONSTANS-like_Bbox1"/>
</dbReference>
<dbReference type="GO" id="GO:0005777">
    <property type="term" value="C:peroxisome"/>
    <property type="evidence" value="ECO:0007669"/>
    <property type="project" value="UniProtKB-SubCell"/>
</dbReference>
<feature type="region of interest" description="Disordered" evidence="11">
    <location>
        <begin position="133"/>
        <end position="164"/>
    </location>
</feature>
<comment type="similarity">
    <text evidence="2">Belongs to the thiolase-like superfamily. Thiolase family.</text>
</comment>
<feature type="compositionally biased region" description="Polar residues" evidence="11">
    <location>
        <begin position="150"/>
        <end position="161"/>
    </location>
</feature>
<dbReference type="InterPro" id="IPR002155">
    <property type="entry name" value="Thiolase"/>
</dbReference>
<dbReference type="InterPro" id="IPR020613">
    <property type="entry name" value="Thiolase_CS"/>
</dbReference>
<evidence type="ECO:0000256" key="3">
    <source>
        <dbReference type="ARBA" id="ARBA00022679"/>
    </source>
</evidence>
<evidence type="ECO:0000256" key="9">
    <source>
        <dbReference type="ARBA" id="ARBA00052235"/>
    </source>
</evidence>
<gene>
    <name evidence="13" type="ORF">DARMORV10_C07P38960.1</name>
</gene>
<dbReference type="GO" id="GO:0003985">
    <property type="term" value="F:acetyl-CoA C-acetyltransferase activity"/>
    <property type="evidence" value="ECO:0007669"/>
    <property type="project" value="UniProtKB-EC"/>
</dbReference>
<evidence type="ECO:0000259" key="12">
    <source>
        <dbReference type="PROSITE" id="PS50119"/>
    </source>
</evidence>
<dbReference type="Pfam" id="PF02803">
    <property type="entry name" value="Thiolase_C"/>
    <property type="match status" value="1"/>
</dbReference>
<dbReference type="InterPro" id="IPR020617">
    <property type="entry name" value="Thiolase_C"/>
</dbReference>
<evidence type="ECO:0000256" key="2">
    <source>
        <dbReference type="ARBA" id="ARBA00010982"/>
    </source>
</evidence>
<dbReference type="Pfam" id="PF00108">
    <property type="entry name" value="Thiolase_N"/>
    <property type="match status" value="1"/>
</dbReference>
<dbReference type="InterPro" id="IPR020616">
    <property type="entry name" value="Thiolase_N"/>
</dbReference>
<name>A0A816MNH6_BRANA</name>
<dbReference type="NCBIfam" id="TIGR01930">
    <property type="entry name" value="AcCoA-C-Actrans"/>
    <property type="match status" value="1"/>
</dbReference>
<dbReference type="SMART" id="SM00336">
    <property type="entry name" value="BBOX"/>
    <property type="match status" value="2"/>
</dbReference>
<dbReference type="PROSITE" id="PS50119">
    <property type="entry name" value="ZF_BBOX"/>
    <property type="match status" value="2"/>
</dbReference>
<dbReference type="Proteomes" id="UP001295469">
    <property type="component" value="Chromosome C07"/>
</dbReference>
<dbReference type="CDD" id="cd00751">
    <property type="entry name" value="thiolase"/>
    <property type="match status" value="1"/>
</dbReference>
<keyword evidence="6" id="KW-0862">Zinc</keyword>
<dbReference type="GO" id="GO:0008270">
    <property type="term" value="F:zinc ion binding"/>
    <property type="evidence" value="ECO:0007669"/>
    <property type="project" value="UniProtKB-KW"/>
</dbReference>
<keyword evidence="5 10" id="KW-0863">Zinc-finger</keyword>
<dbReference type="InterPro" id="IPR016039">
    <property type="entry name" value="Thiolase-like"/>
</dbReference>
<dbReference type="InterPro" id="IPR020610">
    <property type="entry name" value="Thiolase_AS"/>
</dbReference>
<evidence type="ECO:0000256" key="7">
    <source>
        <dbReference type="ARBA" id="ARBA00023140"/>
    </source>
</evidence>
<evidence type="ECO:0000256" key="1">
    <source>
        <dbReference type="ARBA" id="ARBA00004275"/>
    </source>
</evidence>
<dbReference type="PROSITE" id="PS00737">
    <property type="entry name" value="THIOLASE_2"/>
    <property type="match status" value="1"/>
</dbReference>
<feature type="domain" description="B box-type" evidence="12">
    <location>
        <begin position="43"/>
        <end position="89"/>
    </location>
</feature>
<dbReference type="CDD" id="cd19821">
    <property type="entry name" value="Bbox1_BBX-like"/>
    <property type="match status" value="2"/>
</dbReference>
<evidence type="ECO:0000256" key="10">
    <source>
        <dbReference type="PROSITE-ProRule" id="PRU00024"/>
    </source>
</evidence>
<keyword evidence="7" id="KW-0576">Peroxisome</keyword>
<dbReference type="PANTHER" id="PTHR18919">
    <property type="entry name" value="ACETYL-COA C-ACYLTRANSFERASE"/>
    <property type="match status" value="1"/>
</dbReference>
<sequence>MGYMCDFCGEQRSMVHCRSDAACLCLSCDRNVHSANALSKRHSRTLICERCNAQPASVRCTDERVSLCQNCDWLGHNGATNSHHKKQTINCYSGCPSSEELASIWSFCLDLDLDFSKGGQSACEQGMGLMTIDEGTGEKRSGGHDANVDQPGTSSAAQEKSTLAKGLGVSEDDFCGNLIMDEMDLAFEKYDELFGTAYNSSKDLFEHGGIESLFEKHEGKTMQQPAESNAASGDSFMTCRTEPIICFTSQPAHSNISFSGATGEGNNAGDFQDCGVSSMQQLSKETPLWCPPTAQEISATTRNNAVIRYKEKKKARNDPFDLSAISREILSNLTMVPLLTLYRIKSFNSMPFCRFRMAHTADSVNPREVCIVGVARTPMGGFLGSLSSLPATKLGSVAIAAALKRANVDPSLVQEVVFGNVLSANLGQAPARQAALGAGIPNSVICTTVNKVCASGMKAVMIAAQSIQLGINDVVVAGGMESMSNTPKYLAEARKGSRFGNDSLVDGMLKDGLWDVYNDCGMGSCAELCAEKFQITREQQDDYAVQSFERGIAAQEAGAFTWEIVPVEVSGGRGRPSTIVDKDEGLGKFDAAKLRKLRPSFKDNGGTVTAGNASSISDGAAALVLVSGEKALQLGLKVLAKVKGYGDAAQEPEFFTTAPALAIPKAIADAGLESSQVDYYEINEAFAVVALANQKLLGITREKVNVNGGAVSLGHPLGCSGARILITLLGILKNRNGKYGVGGVCNGGGGASALVLELV</sequence>
<proteinExistence type="inferred from homology"/>